<evidence type="ECO:0000313" key="1">
    <source>
        <dbReference type="EMBL" id="MDU9000867.1"/>
    </source>
</evidence>
<dbReference type="EMBL" id="JARAKF010000002">
    <property type="protein sequence ID" value="MDU9000867.1"/>
    <property type="molecule type" value="Genomic_DNA"/>
</dbReference>
<keyword evidence="2" id="KW-1185">Reference proteome</keyword>
<proteinExistence type="predicted"/>
<organism evidence="1 2">
    <name type="scientific">Streptomyces mirabilis</name>
    <dbReference type="NCBI Taxonomy" id="68239"/>
    <lineage>
        <taxon>Bacteria</taxon>
        <taxon>Bacillati</taxon>
        <taxon>Actinomycetota</taxon>
        <taxon>Actinomycetes</taxon>
        <taxon>Kitasatosporales</taxon>
        <taxon>Streptomycetaceae</taxon>
        <taxon>Streptomyces</taxon>
    </lineage>
</organism>
<name>A0ABU3V3W0_9ACTN</name>
<comment type="caution">
    <text evidence="1">The sequence shown here is derived from an EMBL/GenBank/DDBJ whole genome shotgun (WGS) entry which is preliminary data.</text>
</comment>
<reference evidence="1 2" key="1">
    <citation type="submission" date="2023-02" db="EMBL/GenBank/DDBJ databases">
        <authorList>
            <person name="Maleckis M."/>
        </authorList>
    </citation>
    <scope>NUCLEOTIDE SEQUENCE [LARGE SCALE GENOMIC DNA]</scope>
    <source>
        <strain evidence="1 2">P8-A2</strain>
    </source>
</reference>
<gene>
    <name evidence="1" type="ORF">PU648_53030</name>
</gene>
<protein>
    <submittedName>
        <fullName evidence="1">Uncharacterized protein</fullName>
    </submittedName>
</protein>
<accession>A0ABU3V3W0</accession>
<sequence length="49" mass="5805">MRWQTGRNRAQLGRDRLELTLLHNPERTHPGDRLALHRAMRDAFAVLEK</sequence>
<dbReference type="RefSeq" id="WP_225900063.1">
    <property type="nucleotide sequence ID" value="NZ_CP107955.1"/>
</dbReference>
<dbReference type="Proteomes" id="UP001257627">
    <property type="component" value="Unassembled WGS sequence"/>
</dbReference>
<evidence type="ECO:0000313" key="2">
    <source>
        <dbReference type="Proteomes" id="UP001257627"/>
    </source>
</evidence>